<dbReference type="Pfam" id="PF19300">
    <property type="entry name" value="BPD_transp_1_N"/>
    <property type="match status" value="1"/>
</dbReference>
<gene>
    <name evidence="13" type="ORF">BECKDK2373C_GA0170839_11315</name>
</gene>
<dbReference type="InterPro" id="IPR000515">
    <property type="entry name" value="MetI-like"/>
</dbReference>
<organism evidence="13">
    <name type="scientific">Candidatus Kentrum sp. DK</name>
    <dbReference type="NCBI Taxonomy" id="2126562"/>
    <lineage>
        <taxon>Bacteria</taxon>
        <taxon>Pseudomonadati</taxon>
        <taxon>Pseudomonadota</taxon>
        <taxon>Gammaproteobacteria</taxon>
        <taxon>Candidatus Kentrum</taxon>
    </lineage>
</organism>
<keyword evidence="9 11" id="KW-0472">Membrane</keyword>
<keyword evidence="5 11" id="KW-0812">Transmembrane</keyword>
<evidence type="ECO:0000256" key="6">
    <source>
        <dbReference type="ARBA" id="ARBA00022989"/>
    </source>
</evidence>
<feature type="transmembrane region" description="Helical" evidence="11">
    <location>
        <begin position="131"/>
        <end position="157"/>
    </location>
</feature>
<keyword evidence="7" id="KW-0406">Ion transport</keyword>
<evidence type="ECO:0000256" key="3">
    <source>
        <dbReference type="ARBA" id="ARBA00022475"/>
    </source>
</evidence>
<keyword evidence="6 11" id="KW-1133">Transmembrane helix</keyword>
<proteinExistence type="inferred from homology"/>
<feature type="transmembrane region" description="Helical" evidence="11">
    <location>
        <begin position="228"/>
        <end position="254"/>
    </location>
</feature>
<dbReference type="CDD" id="cd06261">
    <property type="entry name" value="TM_PBP2"/>
    <property type="match status" value="1"/>
</dbReference>
<dbReference type="GO" id="GO:0005886">
    <property type="term" value="C:plasma membrane"/>
    <property type="evidence" value="ECO:0007669"/>
    <property type="project" value="UniProtKB-SubCell"/>
</dbReference>
<keyword evidence="3" id="KW-1003">Cell membrane</keyword>
<feature type="transmembrane region" description="Helical" evidence="11">
    <location>
        <begin position="274"/>
        <end position="297"/>
    </location>
</feature>
<keyword evidence="8" id="KW-0921">Nickel transport</keyword>
<dbReference type="PANTHER" id="PTHR43163:SF6">
    <property type="entry name" value="DIPEPTIDE TRANSPORT SYSTEM PERMEASE PROTEIN DPPB-RELATED"/>
    <property type="match status" value="1"/>
</dbReference>
<reference evidence="13" key="1">
    <citation type="submission" date="2019-02" db="EMBL/GenBank/DDBJ databases">
        <authorList>
            <person name="Gruber-Vodicka R. H."/>
            <person name="Seah K. B. B."/>
        </authorList>
    </citation>
    <scope>NUCLEOTIDE SEQUENCE</scope>
    <source>
        <strain evidence="13">BECK_DK161</strain>
    </source>
</reference>
<keyword evidence="4" id="KW-0533">Nickel</keyword>
<dbReference type="SUPFAM" id="SSF161098">
    <property type="entry name" value="MetI-like"/>
    <property type="match status" value="1"/>
</dbReference>
<keyword evidence="2 11" id="KW-0813">Transport</keyword>
<evidence type="ECO:0000256" key="8">
    <source>
        <dbReference type="ARBA" id="ARBA00023112"/>
    </source>
</evidence>
<accession>A0A450TEH8</accession>
<evidence type="ECO:0000256" key="1">
    <source>
        <dbReference type="ARBA" id="ARBA00004651"/>
    </source>
</evidence>
<dbReference type="EMBL" id="CAADEY010000131">
    <property type="protein sequence ID" value="VFJ65436.1"/>
    <property type="molecule type" value="Genomic_DNA"/>
</dbReference>
<dbReference type="InterPro" id="IPR045621">
    <property type="entry name" value="BPD_transp_1_N"/>
</dbReference>
<dbReference type="GO" id="GO:0015099">
    <property type="term" value="F:nickel cation transmembrane transporter activity"/>
    <property type="evidence" value="ECO:0007669"/>
    <property type="project" value="InterPro"/>
</dbReference>
<dbReference type="AlphaFoldDB" id="A0A450TEH8"/>
<evidence type="ECO:0000256" key="9">
    <source>
        <dbReference type="ARBA" id="ARBA00023136"/>
    </source>
</evidence>
<evidence type="ECO:0000256" key="10">
    <source>
        <dbReference type="ARBA" id="ARBA00024202"/>
    </source>
</evidence>
<comment type="similarity">
    <text evidence="10">Belongs to the binding-protein-dependent transport system permease family. OppBC subfamily.</text>
</comment>
<dbReference type="NCBIfam" id="NF045470">
    <property type="entry name" value="Opp2B"/>
    <property type="match status" value="1"/>
</dbReference>
<comment type="subcellular location">
    <subcellularLocation>
        <location evidence="1 11">Cell membrane</location>
        <topology evidence="1 11">Multi-pass membrane protein</topology>
    </subcellularLocation>
</comment>
<dbReference type="InterPro" id="IPR050045">
    <property type="entry name" value="Opp2B"/>
</dbReference>
<evidence type="ECO:0000256" key="2">
    <source>
        <dbReference type="ARBA" id="ARBA00022448"/>
    </source>
</evidence>
<evidence type="ECO:0000313" key="13">
    <source>
        <dbReference type="EMBL" id="VFJ65436.1"/>
    </source>
</evidence>
<evidence type="ECO:0000256" key="7">
    <source>
        <dbReference type="ARBA" id="ARBA00023065"/>
    </source>
</evidence>
<feature type="transmembrane region" description="Helical" evidence="11">
    <location>
        <begin position="95"/>
        <end position="119"/>
    </location>
</feature>
<dbReference type="Pfam" id="PF00528">
    <property type="entry name" value="BPD_transp_1"/>
    <property type="match status" value="1"/>
</dbReference>
<evidence type="ECO:0000256" key="5">
    <source>
        <dbReference type="ARBA" id="ARBA00022692"/>
    </source>
</evidence>
<evidence type="ECO:0000256" key="11">
    <source>
        <dbReference type="RuleBase" id="RU363032"/>
    </source>
</evidence>
<name>A0A450TEH8_9GAMM</name>
<feature type="transmembrane region" description="Helical" evidence="11">
    <location>
        <begin position="169"/>
        <end position="190"/>
    </location>
</feature>
<dbReference type="PANTHER" id="PTHR43163">
    <property type="entry name" value="DIPEPTIDE TRANSPORT SYSTEM PERMEASE PROTEIN DPPB-RELATED"/>
    <property type="match status" value="1"/>
</dbReference>
<dbReference type="Gene3D" id="1.10.3720.10">
    <property type="entry name" value="MetI-like"/>
    <property type="match status" value="1"/>
</dbReference>
<evidence type="ECO:0000259" key="12">
    <source>
        <dbReference type="PROSITE" id="PS50928"/>
    </source>
</evidence>
<sequence>MLGFLFSRLLSAAIVVLGVVCLVFLLIHLVPGDPVEVMLGESARPAEREALRAALGLDRPLGVQLARYLEGLVRLDLGNSLHARRPVSEILAERIPATALLALAALAVAMMIALPLGAVAAMRRDSFWDRLAMGFSLLGISIPNFVMGPVLILVFSVGLGWFPVSGREAGALSLVLPAVTLGTALAALLARMVRAALLEVVGEDFMRTARAKGLSEYRVVVRHALPNAALPIVTVLGLQLGALLGGAVITETVFSWPGVGQLLIEAIGQRDYPVLQGCVLVIALCYVAINTLTDLLYGGLDPRIRLGGGG</sequence>
<evidence type="ECO:0000256" key="4">
    <source>
        <dbReference type="ARBA" id="ARBA00022596"/>
    </source>
</evidence>
<protein>
    <submittedName>
        <fullName evidence="13">Peptide/nickel transport system permease protein</fullName>
    </submittedName>
</protein>
<feature type="domain" description="ABC transmembrane type-1" evidence="12">
    <location>
        <begin position="95"/>
        <end position="297"/>
    </location>
</feature>
<dbReference type="PROSITE" id="PS50928">
    <property type="entry name" value="ABC_TM1"/>
    <property type="match status" value="1"/>
</dbReference>
<dbReference type="InterPro" id="IPR035906">
    <property type="entry name" value="MetI-like_sf"/>
</dbReference>